<dbReference type="KEGG" id="shd:SUTH_00252"/>
<gene>
    <name evidence="1" type="ORF">SUTH_00252</name>
</gene>
<dbReference type="EMBL" id="AP012547">
    <property type="protein sequence ID" value="BAO28069.1"/>
    <property type="molecule type" value="Genomic_DNA"/>
</dbReference>
<proteinExistence type="predicted"/>
<dbReference type="OrthoDB" id="9181103at2"/>
<organism evidence="1 2">
    <name type="scientific">Sulfuritalea hydrogenivorans sk43H</name>
    <dbReference type="NCBI Taxonomy" id="1223802"/>
    <lineage>
        <taxon>Bacteria</taxon>
        <taxon>Pseudomonadati</taxon>
        <taxon>Pseudomonadota</taxon>
        <taxon>Betaproteobacteria</taxon>
        <taxon>Nitrosomonadales</taxon>
        <taxon>Sterolibacteriaceae</taxon>
        <taxon>Sulfuritalea</taxon>
    </lineage>
</organism>
<dbReference type="HOGENOM" id="CLU_2686463_0_0_4"/>
<dbReference type="AlphaFoldDB" id="W0SA29"/>
<keyword evidence="2" id="KW-1185">Reference proteome</keyword>
<dbReference type="Proteomes" id="UP000031637">
    <property type="component" value="Chromosome"/>
</dbReference>
<dbReference type="STRING" id="1223802.SUTH_00252"/>
<protein>
    <submittedName>
        <fullName evidence="1">Uncharacterized protein</fullName>
    </submittedName>
</protein>
<evidence type="ECO:0000313" key="1">
    <source>
        <dbReference type="EMBL" id="BAO28069.1"/>
    </source>
</evidence>
<reference evidence="1 2" key="1">
    <citation type="journal article" date="2014" name="Syst. Appl. Microbiol.">
        <title>Complete genomes of freshwater sulfur oxidizers Sulfuricella denitrificans skB26 and Sulfuritalea hydrogenivorans sk43H: genetic insights into the sulfur oxidation pathway of betaproteobacteria.</title>
        <authorList>
            <person name="Watanabe T."/>
            <person name="Kojima H."/>
            <person name="Fukui M."/>
        </authorList>
    </citation>
    <scope>NUCLEOTIDE SEQUENCE [LARGE SCALE GENOMIC DNA]</scope>
    <source>
        <strain evidence="1">DSM22779</strain>
    </source>
</reference>
<accession>W0SA29</accession>
<evidence type="ECO:0000313" key="2">
    <source>
        <dbReference type="Proteomes" id="UP000031637"/>
    </source>
</evidence>
<dbReference type="RefSeq" id="WP_041101381.1">
    <property type="nucleotide sequence ID" value="NZ_AP012547.1"/>
</dbReference>
<name>W0SA29_9PROT</name>
<sequence>MKIDLRTIYRFQPMEYSGGLPTGGDVYYECECGDIVSSVSFVKAACKCGNVTGAQGAVTIQSPEKVKPLRGKLR</sequence>